<feature type="domain" description="Cytochrome c-552/4" evidence="2">
    <location>
        <begin position="64"/>
        <end position="123"/>
    </location>
</feature>
<evidence type="ECO:0000256" key="1">
    <source>
        <dbReference type="SAM" id="Phobius"/>
    </source>
</evidence>
<proteinExistence type="predicted"/>
<dbReference type="EMBL" id="DRMH01000070">
    <property type="protein sequence ID" value="HFC97843.1"/>
    <property type="molecule type" value="Genomic_DNA"/>
</dbReference>
<gene>
    <name evidence="3" type="ORF">ENJ40_05230</name>
</gene>
<feature type="transmembrane region" description="Helical" evidence="1">
    <location>
        <begin position="17"/>
        <end position="34"/>
    </location>
</feature>
<accession>A0A7C3GU48</accession>
<dbReference type="InterPro" id="IPR036280">
    <property type="entry name" value="Multihaem_cyt_sf"/>
</dbReference>
<comment type="caution">
    <text evidence="3">The sequence shown here is derived from an EMBL/GenBank/DDBJ whole genome shotgun (WGS) entry which is preliminary data.</text>
</comment>
<name>A0A7C3GU48_9BACT</name>
<evidence type="ECO:0000313" key="3">
    <source>
        <dbReference type="EMBL" id="HFC97843.1"/>
    </source>
</evidence>
<dbReference type="Proteomes" id="UP000886043">
    <property type="component" value="Unassembled WGS sequence"/>
</dbReference>
<organism evidence="3">
    <name type="scientific">Thermosulfurimonas dismutans</name>
    <dbReference type="NCBI Taxonomy" id="999894"/>
    <lineage>
        <taxon>Bacteria</taxon>
        <taxon>Pseudomonadati</taxon>
        <taxon>Thermodesulfobacteriota</taxon>
        <taxon>Thermodesulfobacteria</taxon>
        <taxon>Thermodesulfobacteriales</taxon>
        <taxon>Thermodesulfobacteriaceae</taxon>
        <taxon>Thermosulfurimonas</taxon>
    </lineage>
</organism>
<keyword evidence="1" id="KW-1133">Transmembrane helix</keyword>
<dbReference type="NCBIfam" id="NF040886">
    <property type="entry name" value="cyt_C_like_Sec"/>
    <property type="match status" value="1"/>
</dbReference>
<keyword evidence="1" id="KW-0812">Transmembrane</keyword>
<dbReference type="SUPFAM" id="SSF48695">
    <property type="entry name" value="Multiheme cytochromes"/>
    <property type="match status" value="1"/>
</dbReference>
<dbReference type="Gene3D" id="1.10.1130.10">
    <property type="entry name" value="Flavocytochrome C3, Chain A"/>
    <property type="match status" value="1"/>
</dbReference>
<protein>
    <recommendedName>
        <fullName evidence="2">Cytochrome c-552/4 domain-containing protein</fullName>
    </recommendedName>
</protein>
<dbReference type="AlphaFoldDB" id="A0A7C3GU48"/>
<evidence type="ECO:0000259" key="2">
    <source>
        <dbReference type="Pfam" id="PF13435"/>
    </source>
</evidence>
<dbReference type="InterPro" id="IPR023155">
    <property type="entry name" value="Cyt_c-552/4"/>
</dbReference>
<sequence length="318" mass="36353">MEGRDDQGRRFINMRKTLARGAVVVCFFWLIFPLRAPAKKLIFPEDKLIDNFDEFVQTFSSRRCQACHPRVYHQWEQSYHARSLVDSIKRMASFFAVGIPKEWQKPLNKKEMLKCFDCHLPQIRYATDRLALEIVGMLIEAQKARESGDKVRFRKAYSRLSRLNITCYACHNIVVYRASPGLFGKPDPQTIYTSNPKKVKAPHATAFAPTLKTAAFCAWCHGIYVASDGEKTMCNTLSQSYYHGYIALGGRKTCQECHMYPPGRGHRFPGAHDLDMLREGLGLDAEIRGFRYGVEEWVPAVDVEVTLINRAGHRIPDG</sequence>
<dbReference type="Pfam" id="PF13435">
    <property type="entry name" value="Cytochrome_C554"/>
    <property type="match status" value="1"/>
</dbReference>
<keyword evidence="1" id="KW-0472">Membrane</keyword>
<reference evidence="3" key="1">
    <citation type="journal article" date="2020" name="mSystems">
        <title>Genome- and Community-Level Interaction Insights into Carbon Utilization and Element Cycling Functions of Hydrothermarchaeota in Hydrothermal Sediment.</title>
        <authorList>
            <person name="Zhou Z."/>
            <person name="Liu Y."/>
            <person name="Xu W."/>
            <person name="Pan J."/>
            <person name="Luo Z.H."/>
            <person name="Li M."/>
        </authorList>
    </citation>
    <scope>NUCLEOTIDE SEQUENCE [LARGE SCALE GENOMIC DNA]</scope>
    <source>
        <strain evidence="3">HyVt-483</strain>
    </source>
</reference>